<evidence type="ECO:0000313" key="1">
    <source>
        <dbReference type="EMBL" id="SEO67045.1"/>
    </source>
</evidence>
<evidence type="ECO:0008006" key="3">
    <source>
        <dbReference type="Google" id="ProtNLM"/>
    </source>
</evidence>
<proteinExistence type="predicted"/>
<dbReference type="Gene3D" id="3.40.50.300">
    <property type="entry name" value="P-loop containing nucleotide triphosphate hydrolases"/>
    <property type="match status" value="1"/>
</dbReference>
<dbReference type="PANTHER" id="PTHR34301:SF8">
    <property type="entry name" value="ATPASE DOMAIN-CONTAINING PROTEIN"/>
    <property type="match status" value="1"/>
</dbReference>
<dbReference type="STRING" id="551995.SAMN05192574_110205"/>
<dbReference type="RefSeq" id="WP_091217658.1">
    <property type="nucleotide sequence ID" value="NZ_FOCL01000010.1"/>
</dbReference>
<dbReference type="InterPro" id="IPR027417">
    <property type="entry name" value="P-loop_NTPase"/>
</dbReference>
<protein>
    <recommendedName>
        <fullName evidence="3">ATPase domain-containing protein</fullName>
    </recommendedName>
</protein>
<dbReference type="Proteomes" id="UP000198942">
    <property type="component" value="Unassembled WGS sequence"/>
</dbReference>
<sequence>MQTPFPLLPTIGTIPENQITGREQDIVKLLRLLRSQSVSVEEMRRMGKSLLLLKLAYLCNSNLQPEEFKQDNFKAKYFSFQGKQNLGEVINLLINELKDFKEWHQIDFSKTYNFIKDIFSVPEVEIGGAKFSLNLPEYKKSWKDIFFKTLEDIADTQAKTNGKLILIFDELPIMLWEWYKEGKHEEAIELLDILRERRQVLEKKGIRFIYCGSIGIKVVLNTFRKDFKYTGEPTNEMEEFSLKPFSENESDFLCECFILSGFNVAADEKQLCLKKVYGLSNGLPFYISTIFNLLQTEFDYNITMNNIEAAYELIINDTKQHKAFKQLIDRLEIYYPKDKKDEMMQILNILSKEDHFIEEELLYTKIDIDNNDSLKQSLYTLLSDHYLIRQVIEGKRYYKFKYQIFKEWWKVNIA</sequence>
<gene>
    <name evidence="1" type="ORF">SAMN05192574_110205</name>
</gene>
<dbReference type="OrthoDB" id="9805535at2"/>
<dbReference type="EMBL" id="FOCL01000010">
    <property type="protein sequence ID" value="SEO67045.1"/>
    <property type="molecule type" value="Genomic_DNA"/>
</dbReference>
<dbReference type="AlphaFoldDB" id="A0A1H8RKY0"/>
<name>A0A1H8RKY0_9SPHI</name>
<dbReference type="SUPFAM" id="SSF52540">
    <property type="entry name" value="P-loop containing nucleoside triphosphate hydrolases"/>
    <property type="match status" value="1"/>
</dbReference>
<organism evidence="1 2">
    <name type="scientific">Mucilaginibacter gossypiicola</name>
    <dbReference type="NCBI Taxonomy" id="551995"/>
    <lineage>
        <taxon>Bacteria</taxon>
        <taxon>Pseudomonadati</taxon>
        <taxon>Bacteroidota</taxon>
        <taxon>Sphingobacteriia</taxon>
        <taxon>Sphingobacteriales</taxon>
        <taxon>Sphingobacteriaceae</taxon>
        <taxon>Mucilaginibacter</taxon>
    </lineage>
</organism>
<accession>A0A1H8RKY0</accession>
<evidence type="ECO:0000313" key="2">
    <source>
        <dbReference type="Proteomes" id="UP000198942"/>
    </source>
</evidence>
<keyword evidence="2" id="KW-1185">Reference proteome</keyword>
<dbReference type="PANTHER" id="PTHR34301">
    <property type="entry name" value="DNA-BINDING PROTEIN-RELATED"/>
    <property type="match status" value="1"/>
</dbReference>
<reference evidence="2" key="1">
    <citation type="submission" date="2016-10" db="EMBL/GenBank/DDBJ databases">
        <authorList>
            <person name="Varghese N."/>
            <person name="Submissions S."/>
        </authorList>
    </citation>
    <scope>NUCLEOTIDE SEQUENCE [LARGE SCALE GENOMIC DNA]</scope>
    <source>
        <strain evidence="2">Gh-48</strain>
    </source>
</reference>